<evidence type="ECO:0000313" key="2">
    <source>
        <dbReference type="Proteomes" id="UP000236434"/>
    </source>
</evidence>
<gene>
    <name evidence="1" type="ORF">X929_08600</name>
</gene>
<dbReference type="Proteomes" id="UP000236434">
    <property type="component" value="Unassembled WGS sequence"/>
</dbReference>
<dbReference type="EMBL" id="AZRL01000022">
    <property type="protein sequence ID" value="PNR94933.1"/>
    <property type="molecule type" value="Genomic_DNA"/>
</dbReference>
<accession>A0A2K1NWL4</accession>
<evidence type="ECO:0000313" key="1">
    <source>
        <dbReference type="EMBL" id="PNR94933.1"/>
    </source>
</evidence>
<comment type="caution">
    <text evidence="1">The sequence shown here is derived from an EMBL/GenBank/DDBJ whole genome shotgun (WGS) entry which is preliminary data.</text>
</comment>
<dbReference type="OrthoDB" id="47571at2"/>
<organism evidence="1 2">
    <name type="scientific">Petrotoga olearia DSM 13574</name>
    <dbReference type="NCBI Taxonomy" id="1122955"/>
    <lineage>
        <taxon>Bacteria</taxon>
        <taxon>Thermotogati</taxon>
        <taxon>Thermotogota</taxon>
        <taxon>Thermotogae</taxon>
        <taxon>Petrotogales</taxon>
        <taxon>Petrotogaceae</taxon>
        <taxon>Petrotoga</taxon>
    </lineage>
</organism>
<proteinExistence type="predicted"/>
<sequence length="84" mass="9856">MNENEKVIKEIIEACSKNTHLFDIIKDISKLDNDKRYKLRRMASQVLNKNNGIDKEAIKFYYVVTEQGVAEEILRRIHSSETKT</sequence>
<dbReference type="AlphaFoldDB" id="A0A2K1NWL4"/>
<protein>
    <submittedName>
        <fullName evidence="1">Uncharacterized protein</fullName>
    </submittedName>
</protein>
<dbReference type="RefSeq" id="WP_103067569.1">
    <property type="nucleotide sequence ID" value="NZ_AZRL01000022.1"/>
</dbReference>
<name>A0A2K1NWL4_9BACT</name>
<reference evidence="1 2" key="1">
    <citation type="submission" date="2013-12" db="EMBL/GenBank/DDBJ databases">
        <title>Comparative genomics of Petrotoga isolates.</title>
        <authorList>
            <person name="Nesbo C.L."/>
            <person name="Charchuk R."/>
            <person name="Chow K."/>
        </authorList>
    </citation>
    <scope>NUCLEOTIDE SEQUENCE [LARGE SCALE GENOMIC DNA]</scope>
    <source>
        <strain evidence="1 2">DSM 13574</strain>
    </source>
</reference>